<proteinExistence type="predicted"/>
<dbReference type="EMBL" id="JAULSN010000003">
    <property type="protein sequence ID" value="KAK3377020.1"/>
    <property type="molecule type" value="Genomic_DNA"/>
</dbReference>
<reference evidence="2" key="1">
    <citation type="journal article" date="2023" name="Mol. Phylogenet. Evol.">
        <title>Genome-scale phylogeny and comparative genomics of the fungal order Sordariales.</title>
        <authorList>
            <person name="Hensen N."/>
            <person name="Bonometti L."/>
            <person name="Westerberg I."/>
            <person name="Brannstrom I.O."/>
            <person name="Guillou S."/>
            <person name="Cros-Aarteil S."/>
            <person name="Calhoun S."/>
            <person name="Haridas S."/>
            <person name="Kuo A."/>
            <person name="Mondo S."/>
            <person name="Pangilinan J."/>
            <person name="Riley R."/>
            <person name="LaButti K."/>
            <person name="Andreopoulos B."/>
            <person name="Lipzen A."/>
            <person name="Chen C."/>
            <person name="Yan M."/>
            <person name="Daum C."/>
            <person name="Ng V."/>
            <person name="Clum A."/>
            <person name="Steindorff A."/>
            <person name="Ohm R.A."/>
            <person name="Martin F."/>
            <person name="Silar P."/>
            <person name="Natvig D.O."/>
            <person name="Lalanne C."/>
            <person name="Gautier V."/>
            <person name="Ament-Velasquez S.L."/>
            <person name="Kruys A."/>
            <person name="Hutchinson M.I."/>
            <person name="Powell A.J."/>
            <person name="Barry K."/>
            <person name="Miller A.N."/>
            <person name="Grigoriev I.V."/>
            <person name="Debuchy R."/>
            <person name="Gladieux P."/>
            <person name="Hiltunen Thoren M."/>
            <person name="Johannesson H."/>
        </authorList>
    </citation>
    <scope>NUCLEOTIDE SEQUENCE</scope>
    <source>
        <strain evidence="2">CBS 958.72</strain>
    </source>
</reference>
<evidence type="ECO:0000256" key="1">
    <source>
        <dbReference type="SAM" id="MobiDB-lite"/>
    </source>
</evidence>
<comment type="caution">
    <text evidence="2">The sequence shown here is derived from an EMBL/GenBank/DDBJ whole genome shotgun (WGS) entry which is preliminary data.</text>
</comment>
<gene>
    <name evidence="2" type="ORF">B0T24DRAFT_701118</name>
</gene>
<dbReference type="Proteomes" id="UP001287356">
    <property type="component" value="Unassembled WGS sequence"/>
</dbReference>
<organism evidence="2 3">
    <name type="scientific">Lasiosphaeria ovina</name>
    <dbReference type="NCBI Taxonomy" id="92902"/>
    <lineage>
        <taxon>Eukaryota</taxon>
        <taxon>Fungi</taxon>
        <taxon>Dikarya</taxon>
        <taxon>Ascomycota</taxon>
        <taxon>Pezizomycotina</taxon>
        <taxon>Sordariomycetes</taxon>
        <taxon>Sordariomycetidae</taxon>
        <taxon>Sordariales</taxon>
        <taxon>Lasiosphaeriaceae</taxon>
        <taxon>Lasiosphaeria</taxon>
    </lineage>
</organism>
<evidence type="ECO:0008006" key="4">
    <source>
        <dbReference type="Google" id="ProtNLM"/>
    </source>
</evidence>
<reference evidence="2" key="2">
    <citation type="submission" date="2023-06" db="EMBL/GenBank/DDBJ databases">
        <authorList>
            <consortium name="Lawrence Berkeley National Laboratory"/>
            <person name="Haridas S."/>
            <person name="Hensen N."/>
            <person name="Bonometti L."/>
            <person name="Westerberg I."/>
            <person name="Brannstrom I.O."/>
            <person name="Guillou S."/>
            <person name="Cros-Aarteil S."/>
            <person name="Calhoun S."/>
            <person name="Kuo A."/>
            <person name="Mondo S."/>
            <person name="Pangilinan J."/>
            <person name="Riley R."/>
            <person name="Labutti K."/>
            <person name="Andreopoulos B."/>
            <person name="Lipzen A."/>
            <person name="Chen C."/>
            <person name="Yanf M."/>
            <person name="Daum C."/>
            <person name="Ng V."/>
            <person name="Clum A."/>
            <person name="Steindorff A."/>
            <person name="Ohm R."/>
            <person name="Martin F."/>
            <person name="Silar P."/>
            <person name="Natvig D."/>
            <person name="Lalanne C."/>
            <person name="Gautier V."/>
            <person name="Ament-Velasquez S.L."/>
            <person name="Kruys A."/>
            <person name="Hutchinson M.I."/>
            <person name="Powell A.J."/>
            <person name="Barry K."/>
            <person name="Miller A.N."/>
            <person name="Grigoriev I.V."/>
            <person name="Debuchy R."/>
            <person name="Gladieux P."/>
            <person name="Thoren M.H."/>
            <person name="Johannesson H."/>
        </authorList>
    </citation>
    <scope>NUCLEOTIDE SEQUENCE</scope>
    <source>
        <strain evidence="2">CBS 958.72</strain>
    </source>
</reference>
<keyword evidence="3" id="KW-1185">Reference proteome</keyword>
<accession>A0AAE0KIU4</accession>
<sequence>MDPFSIATVAAGATSQAIAISKALYDATRRYKNAPLTVITIATKAQLVAASLEQLQSLLLRRDDLSDASGNAPIDLVSVLDTALQGCVVVFSCLEADIIQKLATKAESASWQGTCKYRQQGVENRITAREICAKYPSMRAPPSLFETLQLSTGRSSGSGNTDMSFQFDHQVINTAVYRRCLTQGRVSRAKPAAHSGPGDLPPAGPASRSVTDNSEMQQNPGSDYELANPPPLALFTSRKEPAASVSNALPGLKQPQIHRC</sequence>
<feature type="region of interest" description="Disordered" evidence="1">
    <location>
        <begin position="187"/>
        <end position="260"/>
    </location>
</feature>
<protein>
    <recommendedName>
        <fullName evidence="4">Fungal N-terminal domain-containing protein</fullName>
    </recommendedName>
</protein>
<evidence type="ECO:0000313" key="2">
    <source>
        <dbReference type="EMBL" id="KAK3377020.1"/>
    </source>
</evidence>
<dbReference type="AlphaFoldDB" id="A0AAE0KIU4"/>
<name>A0AAE0KIU4_9PEZI</name>
<feature type="compositionally biased region" description="Polar residues" evidence="1">
    <location>
        <begin position="208"/>
        <end position="221"/>
    </location>
</feature>
<evidence type="ECO:0000313" key="3">
    <source>
        <dbReference type="Proteomes" id="UP001287356"/>
    </source>
</evidence>